<dbReference type="EMBL" id="JACGXL010000006">
    <property type="protein sequence ID" value="MBA8889273.1"/>
    <property type="molecule type" value="Genomic_DNA"/>
</dbReference>
<keyword evidence="1" id="KW-1133">Transmembrane helix</keyword>
<keyword evidence="1" id="KW-0812">Transmembrane</keyword>
<feature type="transmembrane region" description="Helical" evidence="1">
    <location>
        <begin position="6"/>
        <end position="24"/>
    </location>
</feature>
<sequence length="109" mass="11921">MDIQHTLVPLALFLCVTYAFKAVLDAVMRERLLKERASEETIDLILAGERAQRRLAALRSGILLVSIAAGFGLVQWIGWQEINAGVVAVLVGATGIGHLVFYALARHRP</sequence>
<dbReference type="RefSeq" id="WP_310735273.1">
    <property type="nucleotide sequence ID" value="NZ_JACGXL010000006.1"/>
</dbReference>
<gene>
    <name evidence="2" type="ORF">FHW12_003516</name>
</gene>
<evidence type="ECO:0000313" key="2">
    <source>
        <dbReference type="EMBL" id="MBA8889273.1"/>
    </source>
</evidence>
<reference evidence="2 3" key="1">
    <citation type="submission" date="2020-07" db="EMBL/GenBank/DDBJ databases">
        <title>Genomic Encyclopedia of Type Strains, Phase IV (KMG-V): Genome sequencing to study the core and pangenomes of soil and plant-associated prokaryotes.</title>
        <authorList>
            <person name="Whitman W."/>
        </authorList>
    </citation>
    <scope>NUCLEOTIDE SEQUENCE [LARGE SCALE GENOMIC DNA]</scope>
    <source>
        <strain evidence="2 3">RH2WT43</strain>
    </source>
</reference>
<protein>
    <submittedName>
        <fullName evidence="2">Uncharacterized protein</fullName>
    </submittedName>
</protein>
<proteinExistence type="predicted"/>
<comment type="caution">
    <text evidence="2">The sequence shown here is derived from an EMBL/GenBank/DDBJ whole genome shotgun (WGS) entry which is preliminary data.</text>
</comment>
<organism evidence="2 3">
    <name type="scientific">Dokdonella fugitiva</name>
    <dbReference type="NCBI Taxonomy" id="328517"/>
    <lineage>
        <taxon>Bacteria</taxon>
        <taxon>Pseudomonadati</taxon>
        <taxon>Pseudomonadota</taxon>
        <taxon>Gammaproteobacteria</taxon>
        <taxon>Lysobacterales</taxon>
        <taxon>Rhodanobacteraceae</taxon>
        <taxon>Dokdonella</taxon>
    </lineage>
</organism>
<evidence type="ECO:0000313" key="3">
    <source>
        <dbReference type="Proteomes" id="UP000550401"/>
    </source>
</evidence>
<feature type="transmembrane region" description="Helical" evidence="1">
    <location>
        <begin position="84"/>
        <end position="105"/>
    </location>
</feature>
<name>A0A839F2L3_9GAMM</name>
<accession>A0A839F2L3</accession>
<keyword evidence="3" id="KW-1185">Reference proteome</keyword>
<dbReference type="Proteomes" id="UP000550401">
    <property type="component" value="Unassembled WGS sequence"/>
</dbReference>
<dbReference type="AlphaFoldDB" id="A0A839F2L3"/>
<evidence type="ECO:0000256" key="1">
    <source>
        <dbReference type="SAM" id="Phobius"/>
    </source>
</evidence>
<keyword evidence="1" id="KW-0472">Membrane</keyword>
<feature type="transmembrane region" description="Helical" evidence="1">
    <location>
        <begin position="56"/>
        <end position="78"/>
    </location>
</feature>